<keyword evidence="10 12" id="KW-0739">Sodium transport</keyword>
<evidence type="ECO:0000256" key="3">
    <source>
        <dbReference type="ARBA" id="ARBA00022448"/>
    </source>
</evidence>
<reference evidence="14" key="1">
    <citation type="submission" date="2020-05" db="UniProtKB">
        <authorList>
            <consortium name="EnsemblMetazoa"/>
        </authorList>
    </citation>
    <scope>IDENTIFICATION</scope>
    <source>
        <strain evidence="14">Jacobina</strain>
    </source>
</reference>
<evidence type="ECO:0000256" key="10">
    <source>
        <dbReference type="ARBA" id="ARBA00023201"/>
    </source>
</evidence>
<keyword evidence="8 12" id="KW-0406">Ion transport</keyword>
<dbReference type="PANTHER" id="PTHR11690">
    <property type="entry name" value="AMILORIDE-SENSITIVE SODIUM CHANNEL-RELATED"/>
    <property type="match status" value="1"/>
</dbReference>
<evidence type="ECO:0000313" key="14">
    <source>
        <dbReference type="EnsemblMetazoa" id="LLOJ001020-PA"/>
    </source>
</evidence>
<sequence length="504" mass="56250">MENFKHYLVNSSLHGLKYIGDTQLSLTERCFFIIAFIVVFLLSGYFISNVWQKWSETPIIIGLNPTAKSISTIPFPAITICNMNQADLHYAKSIANGTLDEALLGSMCGSERDFQSNNSSGKWRHFKKFLLSASQPCRDMLLMCRFASKLEPCMDIFWSSLTDDGLCCTFNTIHPDFMFQMASSGSKWENEEINSSKGEAIDWTPEKGYPENTPSRSFPRRSIGAGYNKGLTVILNCDLKNYYCSSTSSSGFKFLIHAPMETPKLANYGFFVPPGKETRVVVTPKVNEASDLIRRVSIQQRQCVFANEWNLSYFRTYTQKNCEMECESKTIAEQCGCIMYYMPKTEADIEICSLKDVECYENIKNAIKGNASFSCSCLPACHEIEYERRFSSGPLGVGKFLIKERFLNKFAPEFVRENIAVMPPTSLVAIVVGATVCRTTLEVLGGRPFVLGVVVDNVAALLAGLLLLLAMATTIGFMTVVLRYCVPGTKGKPCPFMDNGVVTT</sequence>
<dbReference type="EnsemblMetazoa" id="LLOJ001020-RA">
    <property type="protein sequence ID" value="LLOJ001020-PA"/>
    <property type="gene ID" value="LLOJ001020"/>
</dbReference>
<accession>A0A1B0GH45</accession>
<evidence type="ECO:0000256" key="6">
    <source>
        <dbReference type="ARBA" id="ARBA00022989"/>
    </source>
</evidence>
<dbReference type="Pfam" id="PF00858">
    <property type="entry name" value="ASC"/>
    <property type="match status" value="1"/>
</dbReference>
<protein>
    <submittedName>
        <fullName evidence="14">Uncharacterized protein</fullName>
    </submittedName>
</protein>
<comment type="similarity">
    <text evidence="2 12">Belongs to the amiloride-sensitive sodium channel (TC 1.A.6) family.</text>
</comment>
<keyword evidence="3 12" id="KW-0813">Transport</keyword>
<evidence type="ECO:0000256" key="2">
    <source>
        <dbReference type="ARBA" id="ARBA00007193"/>
    </source>
</evidence>
<organism evidence="14 15">
    <name type="scientific">Lutzomyia longipalpis</name>
    <name type="common">Sand fly</name>
    <dbReference type="NCBI Taxonomy" id="7200"/>
    <lineage>
        <taxon>Eukaryota</taxon>
        <taxon>Metazoa</taxon>
        <taxon>Ecdysozoa</taxon>
        <taxon>Arthropoda</taxon>
        <taxon>Hexapoda</taxon>
        <taxon>Insecta</taxon>
        <taxon>Pterygota</taxon>
        <taxon>Neoptera</taxon>
        <taxon>Endopterygota</taxon>
        <taxon>Diptera</taxon>
        <taxon>Nematocera</taxon>
        <taxon>Psychodoidea</taxon>
        <taxon>Psychodidae</taxon>
        <taxon>Lutzomyia</taxon>
        <taxon>Lutzomyia</taxon>
    </lineage>
</organism>
<dbReference type="VEuPathDB" id="VectorBase:LLONM1_002573"/>
<evidence type="ECO:0000256" key="11">
    <source>
        <dbReference type="ARBA" id="ARBA00023303"/>
    </source>
</evidence>
<dbReference type="GO" id="GO:0015280">
    <property type="term" value="F:ligand-gated sodium channel activity"/>
    <property type="evidence" value="ECO:0007669"/>
    <property type="project" value="TreeGrafter"/>
</dbReference>
<dbReference type="EMBL" id="AJWK01003963">
    <property type="status" value="NOT_ANNOTATED_CDS"/>
    <property type="molecule type" value="Genomic_DNA"/>
</dbReference>
<dbReference type="EMBL" id="AJWK01003964">
    <property type="status" value="NOT_ANNOTATED_CDS"/>
    <property type="molecule type" value="Genomic_DNA"/>
</dbReference>
<dbReference type="AlphaFoldDB" id="A0A1B0GH45"/>
<evidence type="ECO:0000313" key="15">
    <source>
        <dbReference type="Proteomes" id="UP000092461"/>
    </source>
</evidence>
<dbReference type="InterPro" id="IPR001873">
    <property type="entry name" value="ENaC"/>
</dbReference>
<keyword evidence="4 12" id="KW-0894">Sodium channel</keyword>
<name>A0A1B0GH45_LUTLO</name>
<keyword evidence="15" id="KW-1185">Reference proteome</keyword>
<keyword evidence="7" id="KW-0915">Sodium</keyword>
<proteinExistence type="inferred from homology"/>
<evidence type="ECO:0000256" key="8">
    <source>
        <dbReference type="ARBA" id="ARBA00023065"/>
    </source>
</evidence>
<dbReference type="EMBL" id="AJWK01003962">
    <property type="status" value="NOT_ANNOTATED_CDS"/>
    <property type="molecule type" value="Genomic_DNA"/>
</dbReference>
<evidence type="ECO:0000256" key="7">
    <source>
        <dbReference type="ARBA" id="ARBA00023053"/>
    </source>
</evidence>
<dbReference type="PRINTS" id="PR01078">
    <property type="entry name" value="AMINACHANNEL"/>
</dbReference>
<feature type="transmembrane region" description="Helical" evidence="13">
    <location>
        <begin position="461"/>
        <end position="482"/>
    </location>
</feature>
<evidence type="ECO:0000256" key="9">
    <source>
        <dbReference type="ARBA" id="ARBA00023136"/>
    </source>
</evidence>
<dbReference type="GO" id="GO:0005886">
    <property type="term" value="C:plasma membrane"/>
    <property type="evidence" value="ECO:0007669"/>
    <property type="project" value="TreeGrafter"/>
</dbReference>
<dbReference type="VEuPathDB" id="VectorBase:LLOJ001020"/>
<evidence type="ECO:0000256" key="12">
    <source>
        <dbReference type="RuleBase" id="RU000679"/>
    </source>
</evidence>
<keyword evidence="11 12" id="KW-0407">Ion channel</keyword>
<evidence type="ECO:0000256" key="5">
    <source>
        <dbReference type="ARBA" id="ARBA00022692"/>
    </source>
</evidence>
<dbReference type="Proteomes" id="UP000092461">
    <property type="component" value="Unassembled WGS sequence"/>
</dbReference>
<keyword evidence="9 13" id="KW-0472">Membrane</keyword>
<evidence type="ECO:0000256" key="13">
    <source>
        <dbReference type="SAM" id="Phobius"/>
    </source>
</evidence>
<dbReference type="PANTHER" id="PTHR11690:SF243">
    <property type="entry name" value="PICKPOCKET 12-RELATED"/>
    <property type="match status" value="1"/>
</dbReference>
<evidence type="ECO:0000256" key="4">
    <source>
        <dbReference type="ARBA" id="ARBA00022461"/>
    </source>
</evidence>
<dbReference type="Gene3D" id="2.60.470.10">
    <property type="entry name" value="Acid-sensing ion channels like domains"/>
    <property type="match status" value="1"/>
</dbReference>
<feature type="transmembrane region" description="Helical" evidence="13">
    <location>
        <begin position="31"/>
        <end position="51"/>
    </location>
</feature>
<comment type="subcellular location">
    <subcellularLocation>
        <location evidence="1">Membrane</location>
        <topology evidence="1">Multi-pass membrane protein</topology>
    </subcellularLocation>
</comment>
<keyword evidence="6 13" id="KW-1133">Transmembrane helix</keyword>
<evidence type="ECO:0000256" key="1">
    <source>
        <dbReference type="ARBA" id="ARBA00004141"/>
    </source>
</evidence>
<keyword evidence="5 12" id="KW-0812">Transmembrane</keyword>